<dbReference type="EC" id="4.6.1.16" evidence="4"/>
<comment type="similarity">
    <text evidence="1 4">Belongs to the tRNA-intron endonuclease family.</text>
</comment>
<name>A0A9P0D259_9CUCU</name>
<dbReference type="GO" id="GO:0000213">
    <property type="term" value="F:tRNA-intron lyase activity"/>
    <property type="evidence" value="ECO:0007669"/>
    <property type="project" value="UniProtKB-UniRule"/>
</dbReference>
<reference evidence="7" key="1">
    <citation type="submission" date="2022-01" db="EMBL/GenBank/DDBJ databases">
        <authorList>
            <person name="King R."/>
        </authorList>
    </citation>
    <scope>NUCLEOTIDE SEQUENCE</scope>
</reference>
<dbReference type="InterPro" id="IPR006677">
    <property type="entry name" value="tRNA_intron_Endonuc_cat-like"/>
</dbReference>
<protein>
    <recommendedName>
        <fullName evidence="4">tRNA-splicing endonuclease subunit Sen2</fullName>
        <ecNumber evidence="4">4.6.1.16</ecNumber>
    </recommendedName>
</protein>
<dbReference type="GO" id="GO:0005737">
    <property type="term" value="C:cytoplasm"/>
    <property type="evidence" value="ECO:0007669"/>
    <property type="project" value="TreeGrafter"/>
</dbReference>
<dbReference type="GO" id="GO:0003676">
    <property type="term" value="F:nucleic acid binding"/>
    <property type="evidence" value="ECO:0007669"/>
    <property type="project" value="InterPro"/>
</dbReference>
<dbReference type="OrthoDB" id="10249562at2759"/>
<feature type="domain" description="tRNA intron endonuclease catalytic" evidence="6">
    <location>
        <begin position="178"/>
        <end position="271"/>
    </location>
</feature>
<evidence type="ECO:0000256" key="3">
    <source>
        <dbReference type="ARBA" id="ARBA00023239"/>
    </source>
</evidence>
<dbReference type="GO" id="GO:0000214">
    <property type="term" value="C:tRNA-intron endonuclease complex"/>
    <property type="evidence" value="ECO:0007669"/>
    <property type="project" value="UniProtKB-UniRule"/>
</dbReference>
<dbReference type="Gene3D" id="3.40.1350.10">
    <property type="match status" value="1"/>
</dbReference>
<feature type="active site" evidence="5">
    <location>
        <position position="216"/>
    </location>
</feature>
<dbReference type="CDD" id="cd22363">
    <property type="entry name" value="tRNA-intron_lyase_C"/>
    <property type="match status" value="1"/>
</dbReference>
<dbReference type="PANTHER" id="PTHR21227">
    <property type="entry name" value="TRNA-SPLICING ENDONUCLEASE SUBUNIT SEN2"/>
    <property type="match status" value="1"/>
</dbReference>
<sequence length="296" mass="34745">MEIINPRPKKFGKFLPNVPLPAIREKFRTSAKINCKFNEFSVHINDPKDIKLIFEMGFFGKGNFSRSYPQYNNEKPDILRIRQYDKRMEWASKNPLKFRNNKKIIIVQDSDGEYEDYFNELQPVYSVDRSGMREVLFLSLEEAFFLAYCVEALAIEVESQYLDPDTLWASFSKCDPYFVCNYVAYNYFRTKNWIVKPGIKFGGDFLLYKEGPSYYHASYVVILDVFHEGRKRVEALTKRSMDNISLLCLNRLCETAGKELMVCEITLPEEVDYKDLTNVTIKEIIINRCSESIERS</sequence>
<dbReference type="EMBL" id="OV651816">
    <property type="protein sequence ID" value="CAH1109960.1"/>
    <property type="molecule type" value="Genomic_DNA"/>
</dbReference>
<dbReference type="SUPFAM" id="SSF53032">
    <property type="entry name" value="tRNA-intron endonuclease catalytic domain-like"/>
    <property type="match status" value="1"/>
</dbReference>
<accession>A0A9P0D259</accession>
<evidence type="ECO:0000313" key="7">
    <source>
        <dbReference type="EMBL" id="CAH1109960.1"/>
    </source>
</evidence>
<feature type="active site" evidence="5">
    <location>
        <position position="258"/>
    </location>
</feature>
<feature type="active site" evidence="5">
    <location>
        <position position="208"/>
    </location>
</feature>
<proteinExistence type="inferred from homology"/>
<dbReference type="AlphaFoldDB" id="A0A9P0D259"/>
<evidence type="ECO:0000256" key="2">
    <source>
        <dbReference type="ARBA" id="ARBA00022694"/>
    </source>
</evidence>
<dbReference type="Pfam" id="PF01974">
    <property type="entry name" value="tRNA_int_endo"/>
    <property type="match status" value="1"/>
</dbReference>
<evidence type="ECO:0000256" key="1">
    <source>
        <dbReference type="ARBA" id="ARBA00008078"/>
    </source>
</evidence>
<dbReference type="Proteomes" id="UP001153636">
    <property type="component" value="Chromosome 4"/>
</dbReference>
<dbReference type="PANTHER" id="PTHR21227:SF0">
    <property type="entry name" value="TRNA-SPLICING ENDONUCLEASE SUBUNIT SEN2"/>
    <property type="match status" value="1"/>
</dbReference>
<keyword evidence="8" id="KW-1185">Reference proteome</keyword>
<dbReference type="InterPro" id="IPR036167">
    <property type="entry name" value="tRNA_intron_Endo_cat-like_sf"/>
</dbReference>
<dbReference type="InterPro" id="IPR016589">
    <property type="entry name" value="tRNA_splic_SEN2"/>
</dbReference>
<comment type="function">
    <text evidence="4">Constitutes one of the two catalytic subunit of the tRNA-splicing endonuclease complex, a complex responsible for identification and cleavage of the splice sites in pre-tRNA. It cleaves pre-tRNA at the 5'- and 3'-splice sites to release the intron. The products are an intron and two tRNA half-molecules bearing 2',3'-cyclic phosphate and 5'-OH termini. There are no conserved sequences at the splice sites, but the intron is invariably located at the same site in the gene, placing the splice sites an invariant distance from the constant structural features of the tRNA body.</text>
</comment>
<evidence type="ECO:0000256" key="5">
    <source>
        <dbReference type="PIRSR" id="PIRSR011789-1"/>
    </source>
</evidence>
<evidence type="ECO:0000256" key="4">
    <source>
        <dbReference type="PIRNR" id="PIRNR011789"/>
    </source>
</evidence>
<keyword evidence="2 4" id="KW-0819">tRNA processing</keyword>
<keyword evidence="3 4" id="KW-0456">Lyase</keyword>
<evidence type="ECO:0000313" key="8">
    <source>
        <dbReference type="Proteomes" id="UP001153636"/>
    </source>
</evidence>
<evidence type="ECO:0000259" key="6">
    <source>
        <dbReference type="Pfam" id="PF01974"/>
    </source>
</evidence>
<dbReference type="InterPro" id="IPR006676">
    <property type="entry name" value="tRNA_splic"/>
</dbReference>
<gene>
    <name evidence="7" type="ORF">PSYICH_LOCUS10261</name>
</gene>
<dbReference type="InterPro" id="IPR011856">
    <property type="entry name" value="tRNA_endonuc-like_dom_sf"/>
</dbReference>
<dbReference type="GO" id="GO:0000379">
    <property type="term" value="P:tRNA-type intron splice site recognition and cleavage"/>
    <property type="evidence" value="ECO:0007669"/>
    <property type="project" value="TreeGrafter"/>
</dbReference>
<organism evidence="7 8">
    <name type="scientific">Psylliodes chrysocephalus</name>
    <dbReference type="NCBI Taxonomy" id="3402493"/>
    <lineage>
        <taxon>Eukaryota</taxon>
        <taxon>Metazoa</taxon>
        <taxon>Ecdysozoa</taxon>
        <taxon>Arthropoda</taxon>
        <taxon>Hexapoda</taxon>
        <taxon>Insecta</taxon>
        <taxon>Pterygota</taxon>
        <taxon>Neoptera</taxon>
        <taxon>Endopterygota</taxon>
        <taxon>Coleoptera</taxon>
        <taxon>Polyphaga</taxon>
        <taxon>Cucujiformia</taxon>
        <taxon>Chrysomeloidea</taxon>
        <taxon>Chrysomelidae</taxon>
        <taxon>Galerucinae</taxon>
        <taxon>Alticini</taxon>
        <taxon>Psylliodes</taxon>
    </lineage>
</organism>
<dbReference type="PIRSF" id="PIRSF011789">
    <property type="entry name" value="tRNA_splic_SEN2"/>
    <property type="match status" value="1"/>
</dbReference>